<keyword evidence="2" id="KW-1185">Reference proteome</keyword>
<gene>
    <name evidence="1" type="ORF">ILYODFUR_034243</name>
</gene>
<sequence>MLSVFSKFFLPSLSSVASSYVPRSCTSVVDLHASACLCTFVYFFNRIQTNGLCLRYVYIWVLQQLCNLLKPSLNAKDPFLEIQINMKIASLVLPAKILDFFGELRNNDKVRGAEIADLQAES</sequence>
<evidence type="ECO:0000313" key="1">
    <source>
        <dbReference type="EMBL" id="MEQ2234707.1"/>
    </source>
</evidence>
<evidence type="ECO:0000313" key="2">
    <source>
        <dbReference type="Proteomes" id="UP001482620"/>
    </source>
</evidence>
<protein>
    <submittedName>
        <fullName evidence="1">Uncharacterized protein</fullName>
    </submittedName>
</protein>
<proteinExistence type="predicted"/>
<comment type="caution">
    <text evidence="1">The sequence shown here is derived from an EMBL/GenBank/DDBJ whole genome shotgun (WGS) entry which is preliminary data.</text>
</comment>
<accession>A0ABV0TP59</accession>
<name>A0ABV0TP59_9TELE</name>
<reference evidence="1 2" key="1">
    <citation type="submission" date="2021-06" db="EMBL/GenBank/DDBJ databases">
        <authorList>
            <person name="Palmer J.M."/>
        </authorList>
    </citation>
    <scope>NUCLEOTIDE SEQUENCE [LARGE SCALE GENOMIC DNA]</scope>
    <source>
        <strain evidence="2">if_2019</strain>
        <tissue evidence="1">Muscle</tissue>
    </source>
</reference>
<organism evidence="1 2">
    <name type="scientific">Ilyodon furcidens</name>
    <name type="common">goldbreast splitfin</name>
    <dbReference type="NCBI Taxonomy" id="33524"/>
    <lineage>
        <taxon>Eukaryota</taxon>
        <taxon>Metazoa</taxon>
        <taxon>Chordata</taxon>
        <taxon>Craniata</taxon>
        <taxon>Vertebrata</taxon>
        <taxon>Euteleostomi</taxon>
        <taxon>Actinopterygii</taxon>
        <taxon>Neopterygii</taxon>
        <taxon>Teleostei</taxon>
        <taxon>Neoteleostei</taxon>
        <taxon>Acanthomorphata</taxon>
        <taxon>Ovalentaria</taxon>
        <taxon>Atherinomorphae</taxon>
        <taxon>Cyprinodontiformes</taxon>
        <taxon>Goodeidae</taxon>
        <taxon>Ilyodon</taxon>
    </lineage>
</organism>
<dbReference type="EMBL" id="JAHRIQ010040854">
    <property type="protein sequence ID" value="MEQ2234707.1"/>
    <property type="molecule type" value="Genomic_DNA"/>
</dbReference>
<dbReference type="Proteomes" id="UP001482620">
    <property type="component" value="Unassembled WGS sequence"/>
</dbReference>